<dbReference type="eggNOG" id="COG2189">
    <property type="taxonomic scope" value="Bacteria"/>
</dbReference>
<dbReference type="STRING" id="525904.Tter_1471"/>
<dbReference type="RefSeq" id="WP_012875412.1">
    <property type="nucleotide sequence ID" value="NC_013525.1"/>
</dbReference>
<dbReference type="EC" id="2.1.1.-" evidence="4"/>
<evidence type="ECO:0000313" key="7">
    <source>
        <dbReference type="Proteomes" id="UP000000323"/>
    </source>
</evidence>
<dbReference type="SUPFAM" id="SSF53335">
    <property type="entry name" value="S-adenosyl-L-methionine-dependent methyltransferases"/>
    <property type="match status" value="1"/>
</dbReference>
<dbReference type="InterPro" id="IPR002941">
    <property type="entry name" value="DNA_methylase_N4/N6"/>
</dbReference>
<evidence type="ECO:0000256" key="1">
    <source>
        <dbReference type="ARBA" id="ARBA00006594"/>
    </source>
</evidence>
<dbReference type="OrthoDB" id="9800801at2"/>
<dbReference type="GO" id="GO:0003677">
    <property type="term" value="F:DNA binding"/>
    <property type="evidence" value="ECO:0007669"/>
    <property type="project" value="InterPro"/>
</dbReference>
<dbReference type="REBASE" id="22961">
    <property type="entry name" value="M.Tte798ORF1471P"/>
</dbReference>
<gene>
    <name evidence="6" type="ordered locus">Tter_1471</name>
</gene>
<dbReference type="EMBL" id="CP001825">
    <property type="protein sequence ID" value="ACZ42377.1"/>
    <property type="molecule type" value="Genomic_DNA"/>
</dbReference>
<dbReference type="HOGENOM" id="CLU_024927_10_4_0"/>
<dbReference type="PANTHER" id="PTHR13370">
    <property type="entry name" value="RNA METHYLASE-RELATED"/>
    <property type="match status" value="1"/>
</dbReference>
<proteinExistence type="inferred from homology"/>
<dbReference type="Proteomes" id="UP000000323">
    <property type="component" value="Chromosome 1"/>
</dbReference>
<keyword evidence="7" id="KW-1185">Reference proteome</keyword>
<dbReference type="AlphaFoldDB" id="D1CC62"/>
<name>D1CC62_THET1</name>
<feature type="domain" description="DNA methylase N-4/N-6" evidence="5">
    <location>
        <begin position="21"/>
        <end position="248"/>
    </location>
</feature>
<evidence type="ECO:0000259" key="5">
    <source>
        <dbReference type="Pfam" id="PF01555"/>
    </source>
</evidence>
<dbReference type="PROSITE" id="PS00092">
    <property type="entry name" value="N6_MTASE"/>
    <property type="match status" value="1"/>
</dbReference>
<protein>
    <recommendedName>
        <fullName evidence="4">Methyltransferase</fullName>
        <ecNumber evidence="4">2.1.1.-</ecNumber>
    </recommendedName>
</protein>
<dbReference type="Gene3D" id="3.40.50.150">
    <property type="entry name" value="Vaccinia Virus protein VP39"/>
    <property type="match status" value="1"/>
</dbReference>
<evidence type="ECO:0000313" key="6">
    <source>
        <dbReference type="EMBL" id="ACZ42377.1"/>
    </source>
</evidence>
<dbReference type="PANTHER" id="PTHR13370:SF24">
    <property type="entry name" value="TYPE III RESTRICTION-MODIFICATION ENZYME STYLTI MOD SUBUNIT"/>
    <property type="match status" value="1"/>
</dbReference>
<organism evidence="6 7">
    <name type="scientific">Thermobaculum terrenum (strain ATCC BAA-798 / CCMEE 7001 / YNP1)</name>
    <dbReference type="NCBI Taxonomy" id="525904"/>
    <lineage>
        <taxon>Bacteria</taxon>
        <taxon>Bacillati</taxon>
        <taxon>Chloroflexota</taxon>
        <taxon>Chloroflexia</taxon>
        <taxon>Candidatus Thermobaculales</taxon>
        <taxon>Candidatus Thermobaculaceae</taxon>
        <taxon>Thermobaculum</taxon>
    </lineage>
</organism>
<reference evidence="7" key="1">
    <citation type="journal article" date="2010" name="Stand. Genomic Sci.">
        <title>Complete genome sequence of 'Thermobaculum terrenum' type strain (YNP1).</title>
        <authorList>
            <person name="Kiss H."/>
            <person name="Cleland D."/>
            <person name="Lapidus A."/>
            <person name="Lucas S."/>
            <person name="Glavina Del Rio T."/>
            <person name="Nolan M."/>
            <person name="Tice H."/>
            <person name="Han C."/>
            <person name="Goodwin L."/>
            <person name="Pitluck S."/>
            <person name="Liolios K."/>
            <person name="Ivanova N."/>
            <person name="Mavromatis K."/>
            <person name="Ovchinnikova G."/>
            <person name="Pati A."/>
            <person name="Chen A."/>
            <person name="Palaniappan K."/>
            <person name="Land M."/>
            <person name="Hauser L."/>
            <person name="Chang Y."/>
            <person name="Jeffries C."/>
            <person name="Lu M."/>
            <person name="Brettin T."/>
            <person name="Detter J."/>
            <person name="Goker M."/>
            <person name="Tindall B."/>
            <person name="Beck B."/>
            <person name="McDermott T."/>
            <person name="Woyke T."/>
            <person name="Bristow J."/>
            <person name="Eisen J."/>
            <person name="Markowitz V."/>
            <person name="Hugenholtz P."/>
            <person name="Kyrpides N."/>
            <person name="Klenk H."/>
            <person name="Cheng J."/>
        </authorList>
    </citation>
    <scope>NUCLEOTIDE SEQUENCE [LARGE SCALE GENOMIC DNA]</scope>
    <source>
        <strain evidence="7">ATCC BAA-798 / YNP1</strain>
    </source>
</reference>
<dbReference type="InterPro" id="IPR029063">
    <property type="entry name" value="SAM-dependent_MTases_sf"/>
</dbReference>
<comment type="similarity">
    <text evidence="1 4">Belongs to the N(4)/N(6)-methyltransferase family.</text>
</comment>
<dbReference type="InterPro" id="IPR002052">
    <property type="entry name" value="DNA_methylase_N6_adenine_CS"/>
</dbReference>
<keyword evidence="3" id="KW-0808">Transferase</keyword>
<dbReference type="PRINTS" id="PR00508">
    <property type="entry name" value="S21N4MTFRASE"/>
</dbReference>
<dbReference type="GO" id="GO:0008170">
    <property type="term" value="F:N-methyltransferase activity"/>
    <property type="evidence" value="ECO:0007669"/>
    <property type="project" value="InterPro"/>
</dbReference>
<dbReference type="Pfam" id="PF01555">
    <property type="entry name" value="N6_N4_Mtase"/>
    <property type="match status" value="1"/>
</dbReference>
<keyword evidence="2 6" id="KW-0489">Methyltransferase</keyword>
<dbReference type="KEGG" id="ttr:Tter_1471"/>
<sequence>MGTVYLGDNLSFLKKLASGSVTLVYADPPFRTNRIRVDENGKYNDVWQGIDHYLEWLAPRLCEIHRILSEDGTFYLHLDRRSVHYVRLLMDDIFGANNFQNEIIWHYTGGGRGSRHFPHKHDNILVYHKTRKYKFNVDAVREPYAKTSGYARSGIRARSGKFYSPHPLGKVLDDVWFIPIVNPLSPERTGYPSQKPEELLRRIIVASSDKGDIVLDPFCGSGTTLVAAHKLERQWIGMDSSPEAISICIERLKAIGASVQLETKPFEPPLEYERRG</sequence>
<dbReference type="InterPro" id="IPR001091">
    <property type="entry name" value="RM_Methyltransferase"/>
</dbReference>
<dbReference type="GO" id="GO:0032259">
    <property type="term" value="P:methylation"/>
    <property type="evidence" value="ECO:0007669"/>
    <property type="project" value="UniProtKB-KW"/>
</dbReference>
<evidence type="ECO:0000256" key="3">
    <source>
        <dbReference type="ARBA" id="ARBA00022679"/>
    </source>
</evidence>
<dbReference type="GO" id="GO:0005737">
    <property type="term" value="C:cytoplasm"/>
    <property type="evidence" value="ECO:0007669"/>
    <property type="project" value="TreeGrafter"/>
</dbReference>
<accession>D1CC62</accession>
<evidence type="ECO:0000256" key="2">
    <source>
        <dbReference type="ARBA" id="ARBA00022603"/>
    </source>
</evidence>
<evidence type="ECO:0000256" key="4">
    <source>
        <dbReference type="RuleBase" id="RU362026"/>
    </source>
</evidence>